<accession>A0A059G592</accession>
<comment type="caution">
    <text evidence="3">The sequence shown here is derived from an EMBL/GenBank/DDBJ whole genome shotgun (WGS) entry which is preliminary data.</text>
</comment>
<dbReference type="InterPro" id="IPR036366">
    <property type="entry name" value="PGBDSf"/>
</dbReference>
<proteinExistence type="predicted"/>
<dbReference type="InterPro" id="IPR002477">
    <property type="entry name" value="Peptidoglycan-bd-like"/>
</dbReference>
<dbReference type="Gene3D" id="1.10.101.10">
    <property type="entry name" value="PGBD-like superfamily/PGBD"/>
    <property type="match status" value="1"/>
</dbReference>
<dbReference type="OrthoDB" id="7622008at2"/>
<feature type="domain" description="Peptidoglycan binding-like" evidence="2">
    <location>
        <begin position="266"/>
        <end position="317"/>
    </location>
</feature>
<dbReference type="InterPro" id="IPR036365">
    <property type="entry name" value="PGBD-like_sf"/>
</dbReference>
<dbReference type="STRING" id="1280953.HOC_13002"/>
<name>A0A059G592_9PROT</name>
<dbReference type="AlphaFoldDB" id="A0A059G592"/>
<evidence type="ECO:0000256" key="1">
    <source>
        <dbReference type="SAM" id="SignalP"/>
    </source>
</evidence>
<dbReference type="EMBL" id="ARYL01000019">
    <property type="protein sequence ID" value="KDA01976.1"/>
    <property type="molecule type" value="Genomic_DNA"/>
</dbReference>
<feature type="chain" id="PRO_5001577989" evidence="1">
    <location>
        <begin position="23"/>
        <end position="323"/>
    </location>
</feature>
<evidence type="ECO:0000259" key="2">
    <source>
        <dbReference type="Pfam" id="PF01471"/>
    </source>
</evidence>
<protein>
    <submittedName>
        <fullName evidence="3">Peptidoglycan-binding protein</fullName>
    </submittedName>
</protein>
<keyword evidence="4" id="KW-1185">Reference proteome</keyword>
<organism evidence="3 4">
    <name type="scientific">Hyphomonas oceanitis SCH89</name>
    <dbReference type="NCBI Taxonomy" id="1280953"/>
    <lineage>
        <taxon>Bacteria</taxon>
        <taxon>Pseudomonadati</taxon>
        <taxon>Pseudomonadota</taxon>
        <taxon>Alphaproteobacteria</taxon>
        <taxon>Hyphomonadales</taxon>
        <taxon>Hyphomonadaceae</taxon>
        <taxon>Hyphomonas</taxon>
    </lineage>
</organism>
<dbReference type="PATRIC" id="fig|1280953.3.peg.2616"/>
<evidence type="ECO:0000313" key="4">
    <source>
        <dbReference type="Proteomes" id="UP000024942"/>
    </source>
</evidence>
<reference evidence="3 4" key="1">
    <citation type="journal article" date="2014" name="Antonie Van Leeuwenhoek">
        <title>Hyphomonas beringensis sp. nov. and Hyphomonas chukchiensis sp. nov., isolated from surface seawater of the Bering Sea and Chukchi Sea.</title>
        <authorList>
            <person name="Li C."/>
            <person name="Lai Q."/>
            <person name="Li G."/>
            <person name="Dong C."/>
            <person name="Wang J."/>
            <person name="Liao Y."/>
            <person name="Shao Z."/>
        </authorList>
    </citation>
    <scope>NUCLEOTIDE SEQUENCE [LARGE SCALE GENOMIC DNA]</scope>
    <source>
        <strain evidence="3 4">SCH89</strain>
    </source>
</reference>
<sequence length="323" mass="35235">MMMKRLLWTTALAMTLGGFASAQGGAEYPPTSDTGSCFARVLMPETTEVVTEQVLDAPERTEIKVIPAVYETYTKEIMVKEATTAYTVIPTEYDTQTEQVLESPERIETVVIPAEYETYSEKVLIRPAYTTWKPGAGLYGRNVTAASADASSVVSTGELLCRVEVPAQYDEVKRTRLLQPERTETKIIPAKYKTVTKQLVKTPARVVEEAVPAVYETLSLQKLVTPAQEQTMVIPASYRTVEKRVVTGGGSVEWREVLCDTNASAAKIAEVQKALTAKGYKVPADGDFGPATLKAMEAYQRANGLPVGYLTVSTVESLGVSVE</sequence>
<feature type="signal peptide" evidence="1">
    <location>
        <begin position="1"/>
        <end position="22"/>
    </location>
</feature>
<keyword evidence="1" id="KW-0732">Signal</keyword>
<dbReference type="SUPFAM" id="SSF47090">
    <property type="entry name" value="PGBD-like"/>
    <property type="match status" value="1"/>
</dbReference>
<dbReference type="Proteomes" id="UP000024942">
    <property type="component" value="Unassembled WGS sequence"/>
</dbReference>
<dbReference type="eggNOG" id="COG3409">
    <property type="taxonomic scope" value="Bacteria"/>
</dbReference>
<evidence type="ECO:0000313" key="3">
    <source>
        <dbReference type="EMBL" id="KDA01976.1"/>
    </source>
</evidence>
<dbReference type="Pfam" id="PF01471">
    <property type="entry name" value="PG_binding_1"/>
    <property type="match status" value="1"/>
</dbReference>
<gene>
    <name evidence="3" type="ORF">HOC_13002</name>
</gene>